<reference evidence="1 2" key="1">
    <citation type="submission" date="2016-11" db="EMBL/GenBank/DDBJ databases">
        <title>Genomic analysis of Caldithrix abyssi and proposal of a novel bacterial phylum Caldithrichaeota.</title>
        <authorList>
            <person name="Kublanov I."/>
            <person name="Sigalova O."/>
            <person name="Gavrilov S."/>
            <person name="Lebedinsky A."/>
            <person name="Ivanova N."/>
            <person name="Daum C."/>
            <person name="Reddy T."/>
            <person name="Klenk H.P."/>
            <person name="Goker M."/>
            <person name="Reva O."/>
            <person name="Miroshnichenko M."/>
            <person name="Kyprides N."/>
            <person name="Woyke T."/>
            <person name="Gelfand M."/>
        </authorList>
    </citation>
    <scope>NUCLEOTIDE SEQUENCE [LARGE SCALE GENOMIC DNA]</scope>
    <source>
        <strain evidence="1 2">LF13</strain>
    </source>
</reference>
<sequence length="51" mass="6142">MDVKRVLFIGNMSHLFKIDFKIFHLILLPDNINNCYILKKNKKKSNNFFDI</sequence>
<accession>A0A1J1C8M1</accession>
<evidence type="ECO:0000313" key="2">
    <source>
        <dbReference type="Proteomes" id="UP000183868"/>
    </source>
</evidence>
<dbReference type="KEGG" id="caby:Cabys_1597"/>
<dbReference type="Proteomes" id="UP000183868">
    <property type="component" value="Chromosome"/>
</dbReference>
<dbReference type="EMBL" id="CP018099">
    <property type="protein sequence ID" value="APF18346.1"/>
    <property type="molecule type" value="Genomic_DNA"/>
</dbReference>
<protein>
    <submittedName>
        <fullName evidence="1">Uncharacterized protein</fullName>
    </submittedName>
</protein>
<organism evidence="1 2">
    <name type="scientific">Caldithrix abyssi DSM 13497</name>
    <dbReference type="NCBI Taxonomy" id="880073"/>
    <lineage>
        <taxon>Bacteria</taxon>
        <taxon>Pseudomonadati</taxon>
        <taxon>Calditrichota</taxon>
        <taxon>Calditrichia</taxon>
        <taxon>Calditrichales</taxon>
        <taxon>Calditrichaceae</taxon>
        <taxon>Caldithrix</taxon>
    </lineage>
</organism>
<gene>
    <name evidence="1" type="ORF">Cabys_1597</name>
</gene>
<proteinExistence type="predicted"/>
<evidence type="ECO:0000313" key="1">
    <source>
        <dbReference type="EMBL" id="APF18346.1"/>
    </source>
</evidence>
<dbReference type="AlphaFoldDB" id="A0A1J1C8M1"/>
<name>A0A1J1C8M1_CALAY</name>